<accession>A0A0A9AV18</accession>
<proteinExistence type="predicted"/>
<organism evidence="1">
    <name type="scientific">Arundo donax</name>
    <name type="common">Giant reed</name>
    <name type="synonym">Donax arundinaceus</name>
    <dbReference type="NCBI Taxonomy" id="35708"/>
    <lineage>
        <taxon>Eukaryota</taxon>
        <taxon>Viridiplantae</taxon>
        <taxon>Streptophyta</taxon>
        <taxon>Embryophyta</taxon>
        <taxon>Tracheophyta</taxon>
        <taxon>Spermatophyta</taxon>
        <taxon>Magnoliopsida</taxon>
        <taxon>Liliopsida</taxon>
        <taxon>Poales</taxon>
        <taxon>Poaceae</taxon>
        <taxon>PACMAD clade</taxon>
        <taxon>Arundinoideae</taxon>
        <taxon>Arundineae</taxon>
        <taxon>Arundo</taxon>
    </lineage>
</organism>
<dbReference type="EMBL" id="GBRH01245140">
    <property type="protein sequence ID" value="JAD52755.1"/>
    <property type="molecule type" value="Transcribed_RNA"/>
</dbReference>
<sequence>MMRSAFTYFTILHHLSYSFNFLQGQHVTSPFNMC</sequence>
<evidence type="ECO:0000313" key="1">
    <source>
        <dbReference type="EMBL" id="JAD52755.1"/>
    </source>
</evidence>
<protein>
    <submittedName>
        <fullName evidence="1">Uncharacterized protein</fullName>
    </submittedName>
</protein>
<reference evidence="1" key="1">
    <citation type="submission" date="2014-09" db="EMBL/GenBank/DDBJ databases">
        <authorList>
            <person name="Magalhaes I.L.F."/>
            <person name="Oliveira U."/>
            <person name="Santos F.R."/>
            <person name="Vidigal T.H.D.A."/>
            <person name="Brescovit A.D."/>
            <person name="Santos A.J."/>
        </authorList>
    </citation>
    <scope>NUCLEOTIDE SEQUENCE</scope>
    <source>
        <tissue evidence="1">Shoot tissue taken approximately 20 cm above the soil surface</tissue>
    </source>
</reference>
<reference evidence="1" key="2">
    <citation type="journal article" date="2015" name="Data Brief">
        <title>Shoot transcriptome of the giant reed, Arundo donax.</title>
        <authorList>
            <person name="Barrero R.A."/>
            <person name="Guerrero F.D."/>
            <person name="Moolhuijzen P."/>
            <person name="Goolsby J.A."/>
            <person name="Tidwell J."/>
            <person name="Bellgard S.E."/>
            <person name="Bellgard M.I."/>
        </authorList>
    </citation>
    <scope>NUCLEOTIDE SEQUENCE</scope>
    <source>
        <tissue evidence="1">Shoot tissue taken approximately 20 cm above the soil surface</tissue>
    </source>
</reference>
<dbReference type="AlphaFoldDB" id="A0A0A9AV18"/>
<name>A0A0A9AV18_ARUDO</name>